<dbReference type="FunCoup" id="A0A1Y1LL91">
    <property type="interactions" value="500"/>
</dbReference>
<feature type="transmembrane region" description="Helical" evidence="1">
    <location>
        <begin position="6"/>
        <end position="25"/>
    </location>
</feature>
<dbReference type="AlphaFoldDB" id="A0A1Y1LL91"/>
<dbReference type="GO" id="GO:0140560">
    <property type="term" value="F:xylosyl alpha-1,3-xylosyltransferase activity"/>
    <property type="evidence" value="ECO:0007669"/>
    <property type="project" value="TreeGrafter"/>
</dbReference>
<reference evidence="3 4" key="2">
    <citation type="journal article" date="2018" name="Elife">
        <title>Firefly genomes illuminate parallel origins of bioluminescence in beetles.</title>
        <authorList>
            <person name="Fallon T.R."/>
            <person name="Lower S.E."/>
            <person name="Chang C.H."/>
            <person name="Bessho-Uehara M."/>
            <person name="Martin G.J."/>
            <person name="Bewick A.J."/>
            <person name="Behringer M."/>
            <person name="Debat H.J."/>
            <person name="Wong I."/>
            <person name="Day J.C."/>
            <person name="Suvorov A."/>
            <person name="Silva C.J."/>
            <person name="Stanger-Hall K.F."/>
            <person name="Hall D.W."/>
            <person name="Schmitz R.J."/>
            <person name="Nelson D.R."/>
            <person name="Lewis S.M."/>
            <person name="Shigenobu S."/>
            <person name="Bybee S.M."/>
            <person name="Larracuente A.M."/>
            <person name="Oba Y."/>
            <person name="Weng J.K."/>
        </authorList>
    </citation>
    <scope>NUCLEOTIDE SEQUENCE [LARGE SCALE GENOMIC DNA]</scope>
    <source>
        <strain evidence="3">1611_PpyrPB1</strain>
        <tissue evidence="3">Whole body</tissue>
    </source>
</reference>
<name>A0A1Y1LL91_PHOPY</name>
<dbReference type="PANTHER" id="PTHR46612:SF1">
    <property type="entry name" value="XYLOSIDE XYLOSYLTRANSFERASE 1"/>
    <property type="match status" value="1"/>
</dbReference>
<sequence length="354" mass="41187">MNRLKFLIVINLIAFIILVFFYDVFSPKVQNKKFPSKNESVLYLKSLTPENVTRTGYNVWLIFTKVAENSPLKLKFQNLIDNVLNVTSVPLNFHVITDSLSRRIALSQFVNVSSHAKHPFDWNFYDINEVSNIMKDIVAVLTPHFSSKPGTYYSDALFYISLGLYRIAPLDQEMAVILDCDLYFKDDIVLLFREFDRFKGDALFGLAPELSPVYLHCLHKYRLSANTTFGNFYNLNSTSGLVHPHGFQGYNSGVVLLNLRRIRESQLYSKVLSESFVDYLVEKYMFKGHLGDQDFYTLVGYEYPNLIQTLHCGFNRQLCTWWKYHGYNDVFDNYFKCTHKIVILHGNCNTKILR</sequence>
<dbReference type="GO" id="GO:0016266">
    <property type="term" value="P:protein O-linked glycosylation via N-acetyl-galactosamine"/>
    <property type="evidence" value="ECO:0007669"/>
    <property type="project" value="TreeGrafter"/>
</dbReference>
<reference evidence="2" key="1">
    <citation type="journal article" date="2016" name="Sci. Rep.">
        <title>Molecular characterization of firefly nuptial gifts: a multi-omics approach sheds light on postcopulatory sexual selection.</title>
        <authorList>
            <person name="Al-Wathiqui N."/>
            <person name="Fallon T.R."/>
            <person name="South A."/>
            <person name="Weng J.K."/>
            <person name="Lewis S.M."/>
        </authorList>
    </citation>
    <scope>NUCLEOTIDE SEQUENCE</scope>
</reference>
<dbReference type="InterPro" id="IPR042465">
    <property type="entry name" value="XXLT1"/>
</dbReference>
<keyword evidence="4" id="KW-1185">Reference proteome</keyword>
<proteinExistence type="predicted"/>
<dbReference type="EMBL" id="GEZM01054498">
    <property type="protein sequence ID" value="JAV73608.1"/>
    <property type="molecule type" value="Transcribed_RNA"/>
</dbReference>
<dbReference type="GO" id="GO:0005789">
    <property type="term" value="C:endoplasmic reticulum membrane"/>
    <property type="evidence" value="ECO:0007669"/>
    <property type="project" value="TreeGrafter"/>
</dbReference>
<dbReference type="SUPFAM" id="SSF53448">
    <property type="entry name" value="Nucleotide-diphospho-sugar transferases"/>
    <property type="match status" value="1"/>
</dbReference>
<reference evidence="3" key="3">
    <citation type="submission" date="2019-08" db="EMBL/GenBank/DDBJ databases">
        <authorList>
            <consortium name="Photinus pyralis genome working group"/>
            <person name="Fallon T.R."/>
            <person name="Sander Lower S.E."/>
            <person name="Weng J.-K."/>
        </authorList>
    </citation>
    <scope>NUCLEOTIDE SEQUENCE</scope>
    <source>
        <strain evidence="3">1611_PpyrPB1</strain>
        <tissue evidence="3">Whole body</tissue>
    </source>
</reference>
<dbReference type="InterPro" id="IPR029044">
    <property type="entry name" value="Nucleotide-diphossugar_trans"/>
</dbReference>
<dbReference type="OrthoDB" id="411524at2759"/>
<dbReference type="Proteomes" id="UP000327044">
    <property type="component" value="Unassembled WGS sequence"/>
</dbReference>
<evidence type="ECO:0000313" key="4">
    <source>
        <dbReference type="Proteomes" id="UP000327044"/>
    </source>
</evidence>
<dbReference type="InParanoid" id="A0A1Y1LL91"/>
<evidence type="ECO:0000256" key="1">
    <source>
        <dbReference type="SAM" id="Phobius"/>
    </source>
</evidence>
<keyword evidence="1" id="KW-1133">Transmembrane helix</keyword>
<dbReference type="EMBL" id="VVIM01000006">
    <property type="protein sequence ID" value="KAB0797654.1"/>
    <property type="molecule type" value="Genomic_DNA"/>
</dbReference>
<evidence type="ECO:0000313" key="3">
    <source>
        <dbReference type="EMBL" id="KAB0797654.1"/>
    </source>
</evidence>
<dbReference type="Gene3D" id="3.90.550.10">
    <property type="entry name" value="Spore Coat Polysaccharide Biosynthesis Protein SpsA, Chain A"/>
    <property type="match status" value="1"/>
</dbReference>
<protein>
    <recommendedName>
        <fullName evidence="5">Xyloside xylosyltransferase 1</fullName>
    </recommendedName>
</protein>
<organism evidence="2">
    <name type="scientific">Photinus pyralis</name>
    <name type="common">Common eastern firefly</name>
    <name type="synonym">Lampyris pyralis</name>
    <dbReference type="NCBI Taxonomy" id="7054"/>
    <lineage>
        <taxon>Eukaryota</taxon>
        <taxon>Metazoa</taxon>
        <taxon>Ecdysozoa</taxon>
        <taxon>Arthropoda</taxon>
        <taxon>Hexapoda</taxon>
        <taxon>Insecta</taxon>
        <taxon>Pterygota</taxon>
        <taxon>Neoptera</taxon>
        <taxon>Endopterygota</taxon>
        <taxon>Coleoptera</taxon>
        <taxon>Polyphaga</taxon>
        <taxon>Elateriformia</taxon>
        <taxon>Elateroidea</taxon>
        <taxon>Lampyridae</taxon>
        <taxon>Lampyrinae</taxon>
        <taxon>Photinus</taxon>
    </lineage>
</organism>
<gene>
    <name evidence="3" type="ORF">PPYR_08647</name>
</gene>
<evidence type="ECO:0008006" key="5">
    <source>
        <dbReference type="Google" id="ProtNLM"/>
    </source>
</evidence>
<dbReference type="PANTHER" id="PTHR46612">
    <property type="entry name" value="XYLOSIDE XYLOSYLTRANSFERASE 1"/>
    <property type="match status" value="1"/>
</dbReference>
<evidence type="ECO:0000313" key="2">
    <source>
        <dbReference type="EMBL" id="JAV73608.1"/>
    </source>
</evidence>
<keyword evidence="1" id="KW-0472">Membrane</keyword>
<keyword evidence="1" id="KW-0812">Transmembrane</keyword>
<accession>A0A1Y1LL91</accession>